<dbReference type="AlphaFoldDB" id="A0A2T2X6Q4"/>
<feature type="domain" description="Flagellin N-terminal" evidence="1">
    <location>
        <begin position="6"/>
        <end position="139"/>
    </location>
</feature>
<keyword evidence="2" id="KW-0282">Flagellum</keyword>
<dbReference type="InterPro" id="IPR001029">
    <property type="entry name" value="Flagellin_N"/>
</dbReference>
<dbReference type="GO" id="GO:0009288">
    <property type="term" value="C:bacterial-type flagellum"/>
    <property type="evidence" value="ECO:0007669"/>
    <property type="project" value="InterPro"/>
</dbReference>
<sequence>MEITPQVLMNNLLQNVQSQYTQIGQNQEAIATGQRFQVPEDSPARVTATMNLNGALSKTHAYENAATQAQNWLNTAAGVLQNMQQVWQNVLSIAVQGSSNTLTATDRQALSQQVKEAQKSLGQLLNTRYQGSYLFGGYDTSNPVITPQGTTNFPISSQTQSFQIGSSATVTVNLTGEENVGQPTGQNYLAQLYTDLGNLAGQLTQGAAATQSALGNLKTDESYLSTAQSIVGGRLERISQTQSQLKSLALNLNQTIAQISGTNIAKVTMQLAQEEQAYQAALQSGAQILPMSLLNFIHP</sequence>
<dbReference type="Proteomes" id="UP000242699">
    <property type="component" value="Unassembled WGS sequence"/>
</dbReference>
<dbReference type="Gene3D" id="1.20.1330.10">
    <property type="entry name" value="f41 fragment of flagellin, N-terminal domain"/>
    <property type="match status" value="1"/>
</dbReference>
<gene>
    <name evidence="2" type="ORF">C7B43_07605</name>
</gene>
<reference evidence="2 3" key="1">
    <citation type="journal article" date="2014" name="BMC Genomics">
        <title>Comparison of environmental and isolate Sulfobacillus genomes reveals diverse carbon, sulfur, nitrogen, and hydrogen metabolisms.</title>
        <authorList>
            <person name="Justice N.B."/>
            <person name="Norman A."/>
            <person name="Brown C.T."/>
            <person name="Singh A."/>
            <person name="Thomas B.C."/>
            <person name="Banfield J.F."/>
        </authorList>
    </citation>
    <scope>NUCLEOTIDE SEQUENCE [LARGE SCALE GENOMIC DNA]</scope>
    <source>
        <strain evidence="2">AMDSBA1</strain>
    </source>
</reference>
<comment type="caution">
    <text evidence="2">The sequence shown here is derived from an EMBL/GenBank/DDBJ whole genome shotgun (WGS) entry which is preliminary data.</text>
</comment>
<dbReference type="InterPro" id="IPR001492">
    <property type="entry name" value="Flagellin"/>
</dbReference>
<keyword evidence="2" id="KW-0966">Cell projection</keyword>
<name>A0A2T2X6Q4_9FIRM</name>
<dbReference type="EMBL" id="PXYT01000013">
    <property type="protein sequence ID" value="PSR30136.1"/>
    <property type="molecule type" value="Genomic_DNA"/>
</dbReference>
<protein>
    <submittedName>
        <fullName evidence="2">Flagellar biosynthesis protein FlgL</fullName>
    </submittedName>
</protein>
<evidence type="ECO:0000313" key="2">
    <source>
        <dbReference type="EMBL" id="PSR30136.1"/>
    </source>
</evidence>
<proteinExistence type="predicted"/>
<dbReference type="SUPFAM" id="SSF64518">
    <property type="entry name" value="Phase 1 flagellin"/>
    <property type="match status" value="1"/>
</dbReference>
<accession>A0A2T2X6Q4</accession>
<organism evidence="2 3">
    <name type="scientific">Sulfobacillus benefaciens</name>
    <dbReference type="NCBI Taxonomy" id="453960"/>
    <lineage>
        <taxon>Bacteria</taxon>
        <taxon>Bacillati</taxon>
        <taxon>Bacillota</taxon>
        <taxon>Clostridia</taxon>
        <taxon>Eubacteriales</taxon>
        <taxon>Clostridiales Family XVII. Incertae Sedis</taxon>
        <taxon>Sulfobacillus</taxon>
    </lineage>
</organism>
<evidence type="ECO:0000259" key="1">
    <source>
        <dbReference type="Pfam" id="PF00669"/>
    </source>
</evidence>
<dbReference type="Pfam" id="PF00669">
    <property type="entry name" value="Flagellin_N"/>
    <property type="match status" value="1"/>
</dbReference>
<evidence type="ECO:0000313" key="3">
    <source>
        <dbReference type="Proteomes" id="UP000242699"/>
    </source>
</evidence>
<dbReference type="GO" id="GO:0005198">
    <property type="term" value="F:structural molecule activity"/>
    <property type="evidence" value="ECO:0007669"/>
    <property type="project" value="InterPro"/>
</dbReference>
<dbReference type="PANTHER" id="PTHR42792">
    <property type="entry name" value="FLAGELLIN"/>
    <property type="match status" value="1"/>
</dbReference>
<dbReference type="PANTHER" id="PTHR42792:SF1">
    <property type="entry name" value="FLAGELLAR HOOK-ASSOCIATED PROTEIN 3"/>
    <property type="match status" value="1"/>
</dbReference>
<keyword evidence="2" id="KW-0969">Cilium</keyword>